<feature type="domain" description="Methyltransferase" evidence="1">
    <location>
        <begin position="42"/>
        <end position="139"/>
    </location>
</feature>
<sequence>MTMFDADGIAAQRDAAYYDLFTDWRRDTDFFTTVARRIGGPILELGCGTGRITIPIAQAGIDIDGIDIAPERLRIARQAAERLSPTTPVRFFPADIRKFSLDNTYRLALFPYRVLQELTTTTDKIDCLRCVHDHLDRGGFVLVDNYCPSVAYLATDPDSCTTTSEKHGPAGEHIRRTQRVISRDHANQTQQLEVVYDITHPDGSTEHLVIPYRTSYMFRLELEHLLARCGFTVTEIWGGYEFQDFGDDPPGELIVLAQRADRSS</sequence>
<dbReference type="CDD" id="cd02440">
    <property type="entry name" value="AdoMet_MTases"/>
    <property type="match status" value="1"/>
</dbReference>
<dbReference type="GO" id="GO:0008168">
    <property type="term" value="F:methyltransferase activity"/>
    <property type="evidence" value="ECO:0007669"/>
    <property type="project" value="UniProtKB-KW"/>
</dbReference>
<protein>
    <submittedName>
        <fullName evidence="2">Methyltransferase type 11</fullName>
    </submittedName>
</protein>
<dbReference type="Proteomes" id="UP000037179">
    <property type="component" value="Unassembled WGS sequence"/>
</dbReference>
<dbReference type="Gene3D" id="3.40.50.150">
    <property type="entry name" value="Vaccinia Virus protein VP39"/>
    <property type="match status" value="1"/>
</dbReference>
<dbReference type="GO" id="GO:0032259">
    <property type="term" value="P:methylation"/>
    <property type="evidence" value="ECO:0007669"/>
    <property type="project" value="UniProtKB-KW"/>
</dbReference>
<dbReference type="OrthoDB" id="7062303at2"/>
<proteinExistence type="predicted"/>
<dbReference type="Gene3D" id="2.20.130.10">
    <property type="entry name" value="CAC2371-like domains"/>
    <property type="match status" value="1"/>
</dbReference>
<dbReference type="AlphaFoldDB" id="A0A0B8NMZ7"/>
<dbReference type="InterPro" id="IPR029063">
    <property type="entry name" value="SAM-dependent_MTases_sf"/>
</dbReference>
<dbReference type="EMBL" id="BBYQ01000231">
    <property type="protein sequence ID" value="GAP33266.1"/>
    <property type="molecule type" value="Genomic_DNA"/>
</dbReference>
<evidence type="ECO:0000313" key="3">
    <source>
        <dbReference type="Proteomes" id="UP000037179"/>
    </source>
</evidence>
<gene>
    <name evidence="2" type="ORF">NSK11_contig00231-0004</name>
</gene>
<evidence type="ECO:0000313" key="2">
    <source>
        <dbReference type="EMBL" id="GAP33266.1"/>
    </source>
</evidence>
<name>A0A0B8NMZ7_9NOCA</name>
<comment type="caution">
    <text evidence="2">The sequence shown here is derived from an EMBL/GenBank/DDBJ whole genome shotgun (WGS) entry which is preliminary data.</text>
</comment>
<dbReference type="Pfam" id="PF13649">
    <property type="entry name" value="Methyltransf_25"/>
    <property type="match status" value="1"/>
</dbReference>
<reference evidence="3" key="1">
    <citation type="submission" date="2015-07" db="EMBL/GenBank/DDBJ databases">
        <title>Nocardia seriolae U-1 whole genome shotgun sequence.</title>
        <authorList>
            <person name="Imajoh M."/>
            <person name="Fukumoto Y."/>
            <person name="Sukeda M."/>
            <person name="Yamane J."/>
            <person name="Yamasaki K."/>
            <person name="Shimizu M."/>
            <person name="Ohnishi K."/>
            <person name="Oshima S."/>
        </authorList>
    </citation>
    <scope>NUCLEOTIDE SEQUENCE [LARGE SCALE GENOMIC DNA]</scope>
    <source>
        <strain evidence="3">U-1</strain>
    </source>
</reference>
<keyword evidence="2" id="KW-0808">Transferase</keyword>
<evidence type="ECO:0000259" key="1">
    <source>
        <dbReference type="Pfam" id="PF13649"/>
    </source>
</evidence>
<keyword evidence="2" id="KW-0489">Methyltransferase</keyword>
<accession>A0A0B8NMZ7</accession>
<reference evidence="2 3" key="2">
    <citation type="journal article" date="2016" name="Genome Announc.">
        <title>Draft Genome Sequence of Erythromycin- and Oxytetracycline-Sensitive Nocardia seriolae Strain U-1 (NBRC 110359).</title>
        <authorList>
            <person name="Imajoh M."/>
            <person name="Sukeda M."/>
            <person name="Shimizu M."/>
            <person name="Yamane J."/>
            <person name="Ohnishi K."/>
            <person name="Oshima S."/>
        </authorList>
    </citation>
    <scope>NUCLEOTIDE SEQUENCE [LARGE SCALE GENOMIC DNA]</scope>
    <source>
        <strain evidence="2 3">U-1</strain>
    </source>
</reference>
<keyword evidence="3" id="KW-1185">Reference proteome</keyword>
<organism evidence="2 3">
    <name type="scientific">Nocardia seriolae</name>
    <dbReference type="NCBI Taxonomy" id="37332"/>
    <lineage>
        <taxon>Bacteria</taxon>
        <taxon>Bacillati</taxon>
        <taxon>Actinomycetota</taxon>
        <taxon>Actinomycetes</taxon>
        <taxon>Mycobacteriales</taxon>
        <taxon>Nocardiaceae</taxon>
        <taxon>Nocardia</taxon>
    </lineage>
</organism>
<dbReference type="InterPro" id="IPR041698">
    <property type="entry name" value="Methyltransf_25"/>
</dbReference>
<dbReference type="SUPFAM" id="SSF53335">
    <property type="entry name" value="S-adenosyl-L-methionine-dependent methyltransferases"/>
    <property type="match status" value="1"/>
</dbReference>